<reference evidence="1 2" key="1">
    <citation type="journal article" date="2015" name="Genome Biol. Evol.">
        <title>Phylogenomic analyses indicate that early fungi evolved digesting cell walls of algal ancestors of land plants.</title>
        <authorList>
            <person name="Chang Y."/>
            <person name="Wang S."/>
            <person name="Sekimoto S."/>
            <person name="Aerts A.L."/>
            <person name="Choi C."/>
            <person name="Clum A."/>
            <person name="LaButti K.M."/>
            <person name="Lindquist E.A."/>
            <person name="Yee Ngan C."/>
            <person name="Ohm R.A."/>
            <person name="Salamov A.A."/>
            <person name="Grigoriev I.V."/>
            <person name="Spatafora J.W."/>
            <person name="Berbee M.L."/>
        </authorList>
    </citation>
    <scope>NUCLEOTIDE SEQUENCE [LARGE SCALE GENOMIC DNA]</scope>
    <source>
        <strain evidence="1 2">JEL478</strain>
    </source>
</reference>
<dbReference type="AlphaFoldDB" id="A0A138ZWE1"/>
<sequence length="157" mass="16829">MPKMSDYPSGGTYPPYSTQLTKLLSDACKVLGFDQSWSTNKAVHALVEKESGGRIGVPNYTMGNFLPAPYNIGNQLGQRPDLWASLWEKMKSGDPAYRGNGDSSGAPALGNPLAEAVGLLRTIKEAYGTPEILMYGGTKPDGSYWSGYNSSGDFSGY</sequence>
<dbReference type="EMBL" id="KQ965967">
    <property type="protein sequence ID" value="KXS08816.1"/>
    <property type="molecule type" value="Genomic_DNA"/>
</dbReference>
<protein>
    <submittedName>
        <fullName evidence="1">Uncharacterized protein</fullName>
    </submittedName>
</protein>
<name>A0A138ZWE1_GONPJ</name>
<organism evidence="1 2">
    <name type="scientific">Gonapodya prolifera (strain JEL478)</name>
    <name type="common">Monoblepharis prolifera</name>
    <dbReference type="NCBI Taxonomy" id="1344416"/>
    <lineage>
        <taxon>Eukaryota</taxon>
        <taxon>Fungi</taxon>
        <taxon>Fungi incertae sedis</taxon>
        <taxon>Chytridiomycota</taxon>
        <taxon>Chytridiomycota incertae sedis</taxon>
        <taxon>Monoblepharidomycetes</taxon>
        <taxon>Monoblepharidales</taxon>
        <taxon>Gonapodyaceae</taxon>
        <taxon>Gonapodya</taxon>
    </lineage>
</organism>
<accession>A0A138ZWE1</accession>
<dbReference type="Proteomes" id="UP000070544">
    <property type="component" value="Unassembled WGS sequence"/>
</dbReference>
<evidence type="ECO:0000313" key="1">
    <source>
        <dbReference type="EMBL" id="KXS08816.1"/>
    </source>
</evidence>
<gene>
    <name evidence="1" type="ORF">M427DRAFT_50297</name>
</gene>
<proteinExistence type="predicted"/>
<evidence type="ECO:0000313" key="2">
    <source>
        <dbReference type="Proteomes" id="UP000070544"/>
    </source>
</evidence>
<keyword evidence="2" id="KW-1185">Reference proteome</keyword>